<feature type="domain" description="Major facilitator superfamily (MFS) profile" evidence="7">
    <location>
        <begin position="60"/>
        <end position="474"/>
    </location>
</feature>
<feature type="transmembrane region" description="Helical" evidence="6">
    <location>
        <begin position="357"/>
        <end position="378"/>
    </location>
</feature>
<proteinExistence type="predicted"/>
<feature type="transmembrane region" description="Helical" evidence="6">
    <location>
        <begin position="294"/>
        <end position="313"/>
    </location>
</feature>
<reference evidence="8" key="1">
    <citation type="submission" date="2021-03" db="EMBL/GenBank/DDBJ databases">
        <title>Revisited historic fungal species revealed as producer of novel bioactive compounds through whole genome sequencing and comparative genomics.</title>
        <authorList>
            <person name="Vignolle G.A."/>
            <person name="Hochenegger N."/>
            <person name="Mach R.L."/>
            <person name="Mach-Aigner A.R."/>
            <person name="Javad Rahimi M."/>
            <person name="Salim K.A."/>
            <person name="Chan C.M."/>
            <person name="Lim L.B.L."/>
            <person name="Cai F."/>
            <person name="Druzhinina I.S."/>
            <person name="U'Ren J.M."/>
            <person name="Derntl C."/>
        </authorList>
    </citation>
    <scope>NUCLEOTIDE SEQUENCE</scope>
    <source>
        <strain evidence="8">TUCIM 5799</strain>
    </source>
</reference>
<comment type="caution">
    <text evidence="8">The sequence shown here is derived from an EMBL/GenBank/DDBJ whole genome shotgun (WGS) entry which is preliminary data.</text>
</comment>
<keyword evidence="9" id="KW-1185">Reference proteome</keyword>
<evidence type="ECO:0000313" key="9">
    <source>
        <dbReference type="Proteomes" id="UP000829685"/>
    </source>
</evidence>
<evidence type="ECO:0000313" key="8">
    <source>
        <dbReference type="EMBL" id="KAI1870160.1"/>
    </source>
</evidence>
<dbReference type="PANTHER" id="PTHR43791:SF6">
    <property type="entry name" value="TRANSPORTER, PUTATIVE (AFU_ORTHOLOGUE AFUA_1G16690)-RELATED"/>
    <property type="match status" value="1"/>
</dbReference>
<dbReference type="AlphaFoldDB" id="A0A9P9WMA3"/>
<dbReference type="GO" id="GO:0022857">
    <property type="term" value="F:transmembrane transporter activity"/>
    <property type="evidence" value="ECO:0007669"/>
    <property type="project" value="InterPro"/>
</dbReference>
<dbReference type="InterPro" id="IPR036259">
    <property type="entry name" value="MFS_trans_sf"/>
</dbReference>
<sequence>MADEITKTGGADNANWKRDVETLEQASPQYQSPTLANARAMDPAHRARVEKSMKRKLDARCALFIILYIMNYLDRNNIAAARLRGLQTDLMLDDTQYSTCLSILYVGYILMQVPSNILINRISRPSWYIAAAMMVWGVISTLSGITHNFTGMVLTRFFLGFIEAAFLPGALMILSKWYTRRELTTRNAILFCGNLISNAFSALIGAGVLSNMQGVLGHAAWRWLFWIEGAITMFFAITAAIILPDLPSNSRGFTAEELEVAQLRMLEDVGEADEDSKDQGVFSGFNMAIKDSKIYVMSLTFTAYVVGLSFNAFFPTLTGTLGFDYVPTLLMSAPPWVFSCIVSVINAWHADRTQEKFWHIVGPICVGLVGFVISMSSLNTAARYIALFLQASSYAGFIVFYSWISSSFPRPPAKRAVAIAFINAFSQLGNVAGSYVWNLKDNGYRKSYGIVTSMFGVTIVGCFLFRIMLTRLNKKLEAGEQAWVAQPDVTEHTAKMEGMEHPDEALKMVKGFRYLV</sequence>
<dbReference type="Pfam" id="PF07690">
    <property type="entry name" value="MFS_1"/>
    <property type="match status" value="1"/>
</dbReference>
<keyword evidence="3 6" id="KW-0812">Transmembrane</keyword>
<dbReference type="InterPro" id="IPR020846">
    <property type="entry name" value="MFS_dom"/>
</dbReference>
<keyword evidence="4 6" id="KW-1133">Transmembrane helix</keyword>
<feature type="transmembrane region" description="Helical" evidence="6">
    <location>
        <begin position="325"/>
        <end position="345"/>
    </location>
</feature>
<dbReference type="PROSITE" id="PS50850">
    <property type="entry name" value="MFS"/>
    <property type="match status" value="1"/>
</dbReference>
<evidence type="ECO:0000256" key="5">
    <source>
        <dbReference type="ARBA" id="ARBA00023136"/>
    </source>
</evidence>
<feature type="transmembrane region" description="Helical" evidence="6">
    <location>
        <begin position="221"/>
        <end position="243"/>
    </location>
</feature>
<feature type="transmembrane region" description="Helical" evidence="6">
    <location>
        <begin position="157"/>
        <end position="175"/>
    </location>
</feature>
<dbReference type="PANTHER" id="PTHR43791">
    <property type="entry name" value="PERMEASE-RELATED"/>
    <property type="match status" value="1"/>
</dbReference>
<dbReference type="FunFam" id="1.20.1250.20:FF:000057">
    <property type="entry name" value="MFS general substrate transporter"/>
    <property type="match status" value="1"/>
</dbReference>
<evidence type="ECO:0000256" key="1">
    <source>
        <dbReference type="ARBA" id="ARBA00004141"/>
    </source>
</evidence>
<dbReference type="InterPro" id="IPR011701">
    <property type="entry name" value="MFS"/>
</dbReference>
<keyword evidence="2" id="KW-0813">Transport</keyword>
<gene>
    <name evidence="8" type="ORF">JX265_006330</name>
</gene>
<dbReference type="FunFam" id="1.20.1250.20:FF:000013">
    <property type="entry name" value="MFS general substrate transporter"/>
    <property type="match status" value="1"/>
</dbReference>
<feature type="transmembrane region" description="Helical" evidence="6">
    <location>
        <begin position="96"/>
        <end position="119"/>
    </location>
</feature>
<dbReference type="SUPFAM" id="SSF103473">
    <property type="entry name" value="MFS general substrate transporter"/>
    <property type="match status" value="1"/>
</dbReference>
<protein>
    <recommendedName>
        <fullName evidence="7">Major facilitator superfamily (MFS) profile domain-containing protein</fullName>
    </recommendedName>
</protein>
<evidence type="ECO:0000256" key="3">
    <source>
        <dbReference type="ARBA" id="ARBA00022692"/>
    </source>
</evidence>
<dbReference type="Gene3D" id="1.20.1250.20">
    <property type="entry name" value="MFS general substrate transporter like domains"/>
    <property type="match status" value="2"/>
</dbReference>
<comment type="subcellular location">
    <subcellularLocation>
        <location evidence="1">Membrane</location>
        <topology evidence="1">Multi-pass membrane protein</topology>
    </subcellularLocation>
</comment>
<dbReference type="EMBL" id="JAFIMR010000014">
    <property type="protein sequence ID" value="KAI1870160.1"/>
    <property type="molecule type" value="Genomic_DNA"/>
</dbReference>
<organism evidence="8 9">
    <name type="scientific">Neoarthrinium moseri</name>
    <dbReference type="NCBI Taxonomy" id="1658444"/>
    <lineage>
        <taxon>Eukaryota</taxon>
        <taxon>Fungi</taxon>
        <taxon>Dikarya</taxon>
        <taxon>Ascomycota</taxon>
        <taxon>Pezizomycotina</taxon>
        <taxon>Sordariomycetes</taxon>
        <taxon>Xylariomycetidae</taxon>
        <taxon>Amphisphaeriales</taxon>
        <taxon>Apiosporaceae</taxon>
        <taxon>Neoarthrinium</taxon>
    </lineage>
</organism>
<feature type="transmembrane region" description="Helical" evidence="6">
    <location>
        <begin position="187"/>
        <end position="209"/>
    </location>
</feature>
<keyword evidence="5 6" id="KW-0472">Membrane</keyword>
<evidence type="ECO:0000256" key="2">
    <source>
        <dbReference type="ARBA" id="ARBA00022448"/>
    </source>
</evidence>
<name>A0A9P9WMA3_9PEZI</name>
<evidence type="ECO:0000256" key="4">
    <source>
        <dbReference type="ARBA" id="ARBA00022989"/>
    </source>
</evidence>
<dbReference type="Proteomes" id="UP000829685">
    <property type="component" value="Unassembled WGS sequence"/>
</dbReference>
<evidence type="ECO:0000259" key="7">
    <source>
        <dbReference type="PROSITE" id="PS50850"/>
    </source>
</evidence>
<dbReference type="OrthoDB" id="2250022at2759"/>
<feature type="transmembrane region" description="Helical" evidence="6">
    <location>
        <begin position="384"/>
        <end position="404"/>
    </location>
</feature>
<feature type="transmembrane region" description="Helical" evidence="6">
    <location>
        <begin position="57"/>
        <end position="73"/>
    </location>
</feature>
<accession>A0A9P9WMA3</accession>
<feature type="transmembrane region" description="Helical" evidence="6">
    <location>
        <begin position="448"/>
        <end position="469"/>
    </location>
</feature>
<dbReference type="GO" id="GO:0016020">
    <property type="term" value="C:membrane"/>
    <property type="evidence" value="ECO:0007669"/>
    <property type="project" value="UniProtKB-SubCell"/>
</dbReference>
<feature type="transmembrane region" description="Helical" evidence="6">
    <location>
        <begin position="416"/>
        <end position="436"/>
    </location>
</feature>
<feature type="transmembrane region" description="Helical" evidence="6">
    <location>
        <begin position="126"/>
        <end position="145"/>
    </location>
</feature>
<evidence type="ECO:0000256" key="6">
    <source>
        <dbReference type="SAM" id="Phobius"/>
    </source>
</evidence>